<dbReference type="STRING" id="1802117.A3J54_00745"/>
<protein>
    <submittedName>
        <fullName evidence="1">Uncharacterized protein</fullName>
    </submittedName>
</protein>
<dbReference type="Proteomes" id="UP000176576">
    <property type="component" value="Unassembled WGS sequence"/>
</dbReference>
<sequence length="67" mass="7960">MFTEEEWQRFLKYFDILKTISSTSLISVRYSRERGIVEYIARDGKTIVRTEHIKDILNSLPHQEPSS</sequence>
<reference evidence="1 2" key="1">
    <citation type="journal article" date="2016" name="Nat. Commun.">
        <title>Thousands of microbial genomes shed light on interconnected biogeochemical processes in an aquifer system.</title>
        <authorList>
            <person name="Anantharaman K."/>
            <person name="Brown C.T."/>
            <person name="Hug L.A."/>
            <person name="Sharon I."/>
            <person name="Castelle C.J."/>
            <person name="Probst A.J."/>
            <person name="Thomas B.C."/>
            <person name="Singh A."/>
            <person name="Wilkins M.J."/>
            <person name="Karaoz U."/>
            <person name="Brodie E.L."/>
            <person name="Williams K.H."/>
            <person name="Hubbard S.S."/>
            <person name="Banfield J.F."/>
        </authorList>
    </citation>
    <scope>NUCLEOTIDE SEQUENCE [LARGE SCALE GENOMIC DNA]</scope>
</reference>
<gene>
    <name evidence="1" type="ORF">A3J54_00745</name>
</gene>
<proteinExistence type="predicted"/>
<evidence type="ECO:0000313" key="2">
    <source>
        <dbReference type="Proteomes" id="UP000176576"/>
    </source>
</evidence>
<accession>A0A1G2G5Q0</accession>
<comment type="caution">
    <text evidence="1">The sequence shown here is derived from an EMBL/GenBank/DDBJ whole genome shotgun (WGS) entry which is preliminary data.</text>
</comment>
<dbReference type="EMBL" id="MHNN01000019">
    <property type="protein sequence ID" value="OGZ45596.1"/>
    <property type="molecule type" value="Genomic_DNA"/>
</dbReference>
<organism evidence="1 2">
    <name type="scientific">Candidatus Ryanbacteria bacterium RIFCSPHIGHO2_02_FULL_45_13b</name>
    <dbReference type="NCBI Taxonomy" id="1802117"/>
    <lineage>
        <taxon>Bacteria</taxon>
        <taxon>Candidatus Ryaniibacteriota</taxon>
    </lineage>
</organism>
<dbReference type="AlphaFoldDB" id="A0A1G2G5Q0"/>
<evidence type="ECO:0000313" key="1">
    <source>
        <dbReference type="EMBL" id="OGZ45596.1"/>
    </source>
</evidence>
<name>A0A1G2G5Q0_9BACT</name>